<dbReference type="KEGG" id="cic:CICLE_v10030422mg"/>
<dbReference type="Proteomes" id="UP000030687">
    <property type="component" value="Unassembled WGS sequence"/>
</dbReference>
<evidence type="ECO:0000256" key="1">
    <source>
        <dbReference type="SAM" id="MobiDB-lite"/>
    </source>
</evidence>
<evidence type="ECO:0000313" key="2">
    <source>
        <dbReference type="EMBL" id="ESR36365.1"/>
    </source>
</evidence>
<organism evidence="2 3">
    <name type="scientific">Citrus clementina</name>
    <name type="common">Clementine</name>
    <name type="synonym">Citrus deliciosa x Citrus sinensis</name>
    <dbReference type="NCBI Taxonomy" id="85681"/>
    <lineage>
        <taxon>Eukaryota</taxon>
        <taxon>Viridiplantae</taxon>
        <taxon>Streptophyta</taxon>
        <taxon>Embryophyta</taxon>
        <taxon>Tracheophyta</taxon>
        <taxon>Spermatophyta</taxon>
        <taxon>Magnoliopsida</taxon>
        <taxon>eudicotyledons</taxon>
        <taxon>Gunneridae</taxon>
        <taxon>Pentapetalae</taxon>
        <taxon>rosids</taxon>
        <taxon>malvids</taxon>
        <taxon>Sapindales</taxon>
        <taxon>Rutaceae</taxon>
        <taxon>Aurantioideae</taxon>
        <taxon>Citrus</taxon>
    </lineage>
</organism>
<name>V4SC11_CITCL</name>
<evidence type="ECO:0000313" key="3">
    <source>
        <dbReference type="Proteomes" id="UP000030687"/>
    </source>
</evidence>
<feature type="region of interest" description="Disordered" evidence="1">
    <location>
        <begin position="29"/>
        <end position="67"/>
    </location>
</feature>
<dbReference type="AlphaFoldDB" id="V4SC11"/>
<gene>
    <name evidence="2" type="ORF">CICLE_v10030422mg</name>
</gene>
<accession>V4SC11</accession>
<proteinExistence type="predicted"/>
<reference evidence="2 3" key="1">
    <citation type="submission" date="2013-10" db="EMBL/GenBank/DDBJ databases">
        <authorList>
            <consortium name="International Citrus Genome Consortium"/>
            <person name="Jenkins J."/>
            <person name="Schmutz J."/>
            <person name="Prochnik S."/>
            <person name="Rokhsar D."/>
            <person name="Gmitter F."/>
            <person name="Ollitrault P."/>
            <person name="Machado M."/>
            <person name="Talon M."/>
            <person name="Wincker P."/>
            <person name="Jaillon O."/>
            <person name="Morgante M."/>
        </authorList>
    </citation>
    <scope>NUCLEOTIDE SEQUENCE</scope>
    <source>
        <strain evidence="3">cv. Clemenules</strain>
    </source>
</reference>
<dbReference type="EMBL" id="KI536978">
    <property type="protein sequence ID" value="ESR36365.1"/>
    <property type="molecule type" value="Genomic_DNA"/>
</dbReference>
<dbReference type="InParanoid" id="V4SC11"/>
<sequence>MATRKQHLPQTVSLFQFCFKIQSPIGNPIYEPQRTKEKSFRRKGLIQSIPIQKDSPTPIVHSPTNHR</sequence>
<keyword evidence="3" id="KW-1185">Reference proteome</keyword>
<protein>
    <submittedName>
        <fullName evidence="2">Uncharacterized protein</fullName>
    </submittedName>
</protein>
<dbReference type="Gramene" id="ESR36365">
    <property type="protein sequence ID" value="ESR36365"/>
    <property type="gene ID" value="CICLE_v10030422mg"/>
</dbReference>